<organism evidence="1">
    <name type="scientific">Octopus bimaculoides</name>
    <name type="common">California two-spotted octopus</name>
    <dbReference type="NCBI Taxonomy" id="37653"/>
    <lineage>
        <taxon>Eukaryota</taxon>
        <taxon>Metazoa</taxon>
        <taxon>Spiralia</taxon>
        <taxon>Lophotrochozoa</taxon>
        <taxon>Mollusca</taxon>
        <taxon>Cephalopoda</taxon>
        <taxon>Coleoidea</taxon>
        <taxon>Octopodiformes</taxon>
        <taxon>Octopoda</taxon>
        <taxon>Incirrata</taxon>
        <taxon>Octopodidae</taxon>
        <taxon>Octopus</taxon>
    </lineage>
</organism>
<reference evidence="1" key="1">
    <citation type="submission" date="2015-07" db="EMBL/GenBank/DDBJ databases">
        <title>MeaNS - Measles Nucleotide Surveillance Program.</title>
        <authorList>
            <person name="Tran T."/>
            <person name="Druce J."/>
        </authorList>
    </citation>
    <scope>NUCLEOTIDE SEQUENCE</scope>
    <source>
        <strain evidence="1">UCB-OBI-ISO-001</strain>
        <tissue evidence="1">Gonad</tissue>
    </source>
</reference>
<evidence type="ECO:0008006" key="2">
    <source>
        <dbReference type="Google" id="ProtNLM"/>
    </source>
</evidence>
<accession>A0A0L8HTD0</accession>
<gene>
    <name evidence="1" type="ORF">OCBIM_22006528mg</name>
</gene>
<proteinExistence type="predicted"/>
<evidence type="ECO:0000313" key="1">
    <source>
        <dbReference type="EMBL" id="KOF92454.1"/>
    </source>
</evidence>
<protein>
    <recommendedName>
        <fullName evidence="2">PiggyBac transposable element-derived protein domain-containing protein</fullName>
    </recommendedName>
</protein>
<dbReference type="AlphaFoldDB" id="A0A0L8HTD0"/>
<dbReference type="EMBL" id="KQ417333">
    <property type="protein sequence ID" value="KOF92454.1"/>
    <property type="molecule type" value="Genomic_DNA"/>
</dbReference>
<sequence length="145" mass="17040">MDEVGRSDQMVILYELDRKSRKWWTKVFFRLLMTAVYNSYVILSEIPHTKPPFINSLVNVAERFIETERSNFLQKRMRSFGRLFKTSKLISSVADFTPLKQKSREDVRDVLQRTKNGRPNTFAGNATILSALMDILQYIPHSMYL</sequence>
<name>A0A0L8HTD0_OCTBM</name>